<feature type="transmembrane region" description="Helical" evidence="5">
    <location>
        <begin position="132"/>
        <end position="159"/>
    </location>
</feature>
<evidence type="ECO:0000256" key="5">
    <source>
        <dbReference type="SAM" id="Phobius"/>
    </source>
</evidence>
<dbReference type="eggNOG" id="COG3307">
    <property type="taxonomic scope" value="Bacteria"/>
</dbReference>
<feature type="transmembrane region" description="Helical" evidence="5">
    <location>
        <begin position="347"/>
        <end position="369"/>
    </location>
</feature>
<evidence type="ECO:0000259" key="6">
    <source>
        <dbReference type="Pfam" id="PF04932"/>
    </source>
</evidence>
<accession>S6ACS9</accession>
<feature type="transmembrane region" description="Helical" evidence="5">
    <location>
        <begin position="54"/>
        <end position="75"/>
    </location>
</feature>
<evidence type="ECO:0000256" key="4">
    <source>
        <dbReference type="ARBA" id="ARBA00023136"/>
    </source>
</evidence>
<dbReference type="HOGENOM" id="CLU_529831_0_0_6"/>
<keyword evidence="4 5" id="KW-0472">Membrane</keyword>
<reference evidence="8 9" key="1">
    <citation type="journal article" date="2013" name="Genome Announc.">
        <title>Complete Genome Sequence of the Carbazole Degrader Pseudomonas resinovorans Strain CA10 (NBRC 106553).</title>
        <authorList>
            <person name="Shintani M."/>
            <person name="Hosoyama A."/>
            <person name="Ohji S."/>
            <person name="Tsuchikane K."/>
            <person name="Takarada H."/>
            <person name="Yamazoe A."/>
            <person name="Fujita N."/>
            <person name="Nojiri H."/>
        </authorList>
    </citation>
    <scope>NUCLEOTIDE SEQUENCE [LARGE SCALE GENOMIC DNA]</scope>
    <source>
        <strain evidence="8 9">NBRC 106553</strain>
    </source>
</reference>
<sequence>MLLVAGALLAVQGVFVDSINPVMAASPGISVILAALVVAMFSGAGAAKKIDLTMAFALGLILGGVFNVVAGWGQWLELDLGPLFIGKGELSAGGVYGNIAQRNIFVSYLFITYFAFVYYFSGRSYALRVAPIYGVLVGATVALTGSRAAVVYVLVAVFLPVFLTGKSRRLWLWSGALLLLSNVVTQAYLYYQGGPLTGVERFVYGESFRLDEYRKAFSIFLANLPMGVGMQNYALSSFELGVLDQLPSATGDAWSHPHNLFLMLLAGCGLLGVALSVLIVWLMAYVLRRGGKDDSWAFGAGALACVFIHSQLEYPLWLFGYFVVFCVLLGIVVDEGGYVLTRWGSKVVTVLMSGVALLSVHAVYGYFVFVQNYASVDGAERNRERLHSVYTVSVNPLISQTADLVVLNYLVPSRENWKGGFCLFEGLARSVPSYTLLDQMGFYAWYAGDFGLASSVWRAREIYFPNRDWETVRGLFERYYPGQSDSWSDFLRLEKDGFNHVEPYFLSKSDVCRR</sequence>
<dbReference type="InterPro" id="IPR021797">
    <property type="entry name" value="Wzy_C_2"/>
</dbReference>
<comment type="subcellular location">
    <subcellularLocation>
        <location evidence="1">Membrane</location>
        <topology evidence="1">Multi-pass membrane protein</topology>
    </subcellularLocation>
</comment>
<dbReference type="Pfam" id="PF04932">
    <property type="entry name" value="Wzy_C"/>
    <property type="match status" value="1"/>
</dbReference>
<feature type="transmembrane region" description="Helical" evidence="5">
    <location>
        <begin position="29"/>
        <end position="47"/>
    </location>
</feature>
<dbReference type="InterPro" id="IPR007016">
    <property type="entry name" value="O-antigen_ligase-rel_domated"/>
</dbReference>
<dbReference type="STRING" id="1245471.PCA10_09650"/>
<keyword evidence="9" id="KW-1185">Reference proteome</keyword>
<evidence type="ECO:0000313" key="8">
    <source>
        <dbReference type="EMBL" id="BAN46697.1"/>
    </source>
</evidence>
<dbReference type="AlphaFoldDB" id="S6ACS9"/>
<feature type="transmembrane region" description="Helical" evidence="5">
    <location>
        <begin position="318"/>
        <end position="340"/>
    </location>
</feature>
<dbReference type="PANTHER" id="PTHR37422:SF21">
    <property type="entry name" value="EXOQ-LIKE PROTEIN"/>
    <property type="match status" value="1"/>
</dbReference>
<feature type="transmembrane region" description="Helical" evidence="5">
    <location>
        <begin position="99"/>
        <end position="120"/>
    </location>
</feature>
<dbReference type="InterPro" id="IPR051533">
    <property type="entry name" value="WaaL-like"/>
</dbReference>
<evidence type="ECO:0000259" key="7">
    <source>
        <dbReference type="Pfam" id="PF11846"/>
    </source>
</evidence>
<evidence type="ECO:0000256" key="1">
    <source>
        <dbReference type="ARBA" id="ARBA00004141"/>
    </source>
</evidence>
<feature type="transmembrane region" description="Helical" evidence="5">
    <location>
        <begin position="171"/>
        <end position="191"/>
    </location>
</feature>
<feature type="domain" description="O-antigen ligase-related" evidence="6">
    <location>
        <begin position="135"/>
        <end position="275"/>
    </location>
</feature>
<dbReference type="KEGG" id="pre:PCA10_09650"/>
<feature type="domain" description="Virulence factor membrane-bound polymerase C-terminal" evidence="7">
    <location>
        <begin position="301"/>
        <end position="470"/>
    </location>
</feature>
<dbReference type="Proteomes" id="UP000015503">
    <property type="component" value="Chromosome"/>
</dbReference>
<proteinExistence type="predicted"/>
<evidence type="ECO:0000256" key="2">
    <source>
        <dbReference type="ARBA" id="ARBA00022692"/>
    </source>
</evidence>
<feature type="transmembrane region" description="Helical" evidence="5">
    <location>
        <begin position="260"/>
        <end position="284"/>
    </location>
</feature>
<dbReference type="Pfam" id="PF11846">
    <property type="entry name" value="Wzy_C_2"/>
    <property type="match status" value="1"/>
</dbReference>
<keyword evidence="3 5" id="KW-1133">Transmembrane helix</keyword>
<gene>
    <name evidence="8" type="ORF">PCA10_09650</name>
</gene>
<name>S6ACS9_METRE</name>
<dbReference type="GO" id="GO:0016020">
    <property type="term" value="C:membrane"/>
    <property type="evidence" value="ECO:0007669"/>
    <property type="project" value="UniProtKB-SubCell"/>
</dbReference>
<keyword evidence="2 5" id="KW-0812">Transmembrane</keyword>
<evidence type="ECO:0000256" key="3">
    <source>
        <dbReference type="ARBA" id="ARBA00022989"/>
    </source>
</evidence>
<dbReference type="EMBL" id="AP013068">
    <property type="protein sequence ID" value="BAN46697.1"/>
    <property type="molecule type" value="Genomic_DNA"/>
</dbReference>
<dbReference type="PANTHER" id="PTHR37422">
    <property type="entry name" value="TEICHURONIC ACID BIOSYNTHESIS PROTEIN TUAE"/>
    <property type="match status" value="1"/>
</dbReference>
<organism evidence="8 9">
    <name type="scientific">Metapseudomonas resinovorans NBRC 106553</name>
    <dbReference type="NCBI Taxonomy" id="1245471"/>
    <lineage>
        <taxon>Bacteria</taxon>
        <taxon>Pseudomonadati</taxon>
        <taxon>Pseudomonadota</taxon>
        <taxon>Gammaproteobacteria</taxon>
        <taxon>Pseudomonadales</taxon>
        <taxon>Pseudomonadaceae</taxon>
        <taxon>Metapseudomonas</taxon>
    </lineage>
</organism>
<dbReference type="PATRIC" id="fig|1245471.3.peg.972"/>
<evidence type="ECO:0000313" key="9">
    <source>
        <dbReference type="Proteomes" id="UP000015503"/>
    </source>
</evidence>
<protein>
    <submittedName>
        <fullName evidence="8">Uncharacterized protein</fullName>
    </submittedName>
</protein>